<dbReference type="PROSITE" id="PS50931">
    <property type="entry name" value="HTH_LYSR"/>
    <property type="match status" value="1"/>
</dbReference>
<dbReference type="Pfam" id="PF03466">
    <property type="entry name" value="LysR_substrate"/>
    <property type="match status" value="1"/>
</dbReference>
<name>A0A414AWD6_9FIRM</name>
<dbReference type="Proteomes" id="UP000283975">
    <property type="component" value="Unassembled WGS sequence"/>
</dbReference>
<dbReference type="Pfam" id="PF00126">
    <property type="entry name" value="HTH_1"/>
    <property type="match status" value="1"/>
</dbReference>
<dbReference type="EMBL" id="QSHZ01000010">
    <property type="protein sequence ID" value="RHC56161.1"/>
    <property type="molecule type" value="Genomic_DNA"/>
</dbReference>
<comment type="caution">
    <text evidence="6">The sequence shown here is derived from an EMBL/GenBank/DDBJ whole genome shotgun (WGS) entry which is preliminary data.</text>
</comment>
<dbReference type="InterPro" id="IPR036390">
    <property type="entry name" value="WH_DNA-bd_sf"/>
</dbReference>
<evidence type="ECO:0000256" key="3">
    <source>
        <dbReference type="ARBA" id="ARBA00023125"/>
    </source>
</evidence>
<evidence type="ECO:0000256" key="2">
    <source>
        <dbReference type="ARBA" id="ARBA00023015"/>
    </source>
</evidence>
<accession>A0A414AWD6</accession>
<keyword evidence="3" id="KW-0238">DNA-binding</keyword>
<evidence type="ECO:0000313" key="7">
    <source>
        <dbReference type="Proteomes" id="UP000283975"/>
    </source>
</evidence>
<dbReference type="KEGG" id="cbol:CGC65_20560"/>
<keyword evidence="4" id="KW-0804">Transcription</keyword>
<keyword evidence="2" id="KW-0805">Transcription regulation</keyword>
<dbReference type="InterPro" id="IPR005119">
    <property type="entry name" value="LysR_subst-bd"/>
</dbReference>
<dbReference type="SUPFAM" id="SSF53850">
    <property type="entry name" value="Periplasmic binding protein-like II"/>
    <property type="match status" value="1"/>
</dbReference>
<gene>
    <name evidence="6" type="ORF">DW839_11525</name>
</gene>
<dbReference type="PRINTS" id="PR00039">
    <property type="entry name" value="HTHLYSR"/>
</dbReference>
<dbReference type="Gene3D" id="1.10.10.10">
    <property type="entry name" value="Winged helix-like DNA-binding domain superfamily/Winged helix DNA-binding domain"/>
    <property type="match status" value="1"/>
</dbReference>
<dbReference type="GO" id="GO:0032993">
    <property type="term" value="C:protein-DNA complex"/>
    <property type="evidence" value="ECO:0007669"/>
    <property type="project" value="TreeGrafter"/>
</dbReference>
<dbReference type="PANTHER" id="PTHR30346:SF28">
    <property type="entry name" value="HTH-TYPE TRANSCRIPTIONAL REGULATOR CYNR"/>
    <property type="match status" value="1"/>
</dbReference>
<comment type="similarity">
    <text evidence="1">Belongs to the LysR transcriptional regulatory family.</text>
</comment>
<dbReference type="AlphaFoldDB" id="A0A414AWD6"/>
<reference evidence="6 7" key="1">
    <citation type="submission" date="2018-08" db="EMBL/GenBank/DDBJ databases">
        <title>A genome reference for cultivated species of the human gut microbiota.</title>
        <authorList>
            <person name="Zou Y."/>
            <person name="Xue W."/>
            <person name="Luo G."/>
        </authorList>
    </citation>
    <scope>NUCLEOTIDE SEQUENCE [LARGE SCALE GENOMIC DNA]</scope>
    <source>
        <strain evidence="6 7">AM35-14</strain>
    </source>
</reference>
<dbReference type="RefSeq" id="WP_002569600.1">
    <property type="nucleotide sequence ID" value="NZ_CABKUK010000009.1"/>
</dbReference>
<evidence type="ECO:0000256" key="1">
    <source>
        <dbReference type="ARBA" id="ARBA00009437"/>
    </source>
</evidence>
<proteinExistence type="inferred from homology"/>
<evidence type="ECO:0000256" key="4">
    <source>
        <dbReference type="ARBA" id="ARBA00023163"/>
    </source>
</evidence>
<feature type="domain" description="HTH lysR-type" evidence="5">
    <location>
        <begin position="1"/>
        <end position="58"/>
    </location>
</feature>
<sequence>MNYQHLEYFLKAAEYQHYTRAAEHLHITQPALTKAILGIEEEIGAPLFMKRGRNIELTKYGTIFFDYARRSLEEINHGISAVKHQVNSDLNTVDLSALCSINTTFLPKKSAQFHLAYPDCSLNITFKYTTAIIKDVSNYNSTFGLCGEFDNESEYTSLEKILLYTEPVKFVISRNHPLAHKKSVEAAELKNQPFAVYNVSTNGTNRLLYELCDGAGFRPKTLTAAYNDYGLINEVISNQCISIVSYTFYKQFQSLGFTELHIATSIPLIQKIYLVWVRDANLSPVARGFREILMSK</sequence>
<dbReference type="Gene3D" id="3.40.190.290">
    <property type="match status" value="1"/>
</dbReference>
<dbReference type="GO" id="GO:0003700">
    <property type="term" value="F:DNA-binding transcription factor activity"/>
    <property type="evidence" value="ECO:0007669"/>
    <property type="project" value="InterPro"/>
</dbReference>
<dbReference type="InterPro" id="IPR036388">
    <property type="entry name" value="WH-like_DNA-bd_sf"/>
</dbReference>
<dbReference type="FunFam" id="1.10.10.10:FF:000001">
    <property type="entry name" value="LysR family transcriptional regulator"/>
    <property type="match status" value="1"/>
</dbReference>
<evidence type="ECO:0000259" key="5">
    <source>
        <dbReference type="PROSITE" id="PS50931"/>
    </source>
</evidence>
<organism evidence="6 7">
    <name type="scientific">Enterocloster bolteae</name>
    <dbReference type="NCBI Taxonomy" id="208479"/>
    <lineage>
        <taxon>Bacteria</taxon>
        <taxon>Bacillati</taxon>
        <taxon>Bacillota</taxon>
        <taxon>Clostridia</taxon>
        <taxon>Lachnospirales</taxon>
        <taxon>Lachnospiraceae</taxon>
        <taxon>Enterocloster</taxon>
    </lineage>
</organism>
<dbReference type="GO" id="GO:0003677">
    <property type="term" value="F:DNA binding"/>
    <property type="evidence" value="ECO:0007669"/>
    <property type="project" value="UniProtKB-KW"/>
</dbReference>
<protein>
    <submittedName>
        <fullName evidence="6">LysR family transcriptional regulator</fullName>
    </submittedName>
</protein>
<dbReference type="SUPFAM" id="SSF46785">
    <property type="entry name" value="Winged helix' DNA-binding domain"/>
    <property type="match status" value="1"/>
</dbReference>
<evidence type="ECO:0000313" key="6">
    <source>
        <dbReference type="EMBL" id="RHC56161.1"/>
    </source>
</evidence>
<dbReference type="CDD" id="cd05466">
    <property type="entry name" value="PBP2_LTTR_substrate"/>
    <property type="match status" value="1"/>
</dbReference>
<dbReference type="PANTHER" id="PTHR30346">
    <property type="entry name" value="TRANSCRIPTIONAL DUAL REGULATOR HCAR-RELATED"/>
    <property type="match status" value="1"/>
</dbReference>
<dbReference type="InterPro" id="IPR000847">
    <property type="entry name" value="LysR_HTH_N"/>
</dbReference>